<keyword evidence="3" id="KW-1185">Reference proteome</keyword>
<feature type="compositionally biased region" description="Acidic residues" evidence="1">
    <location>
        <begin position="162"/>
        <end position="177"/>
    </location>
</feature>
<dbReference type="Proteomes" id="UP001341840">
    <property type="component" value="Unassembled WGS sequence"/>
</dbReference>
<dbReference type="EMBL" id="JASCZI010184644">
    <property type="protein sequence ID" value="MED6190206.1"/>
    <property type="molecule type" value="Genomic_DNA"/>
</dbReference>
<name>A0ABU6WXP0_9FABA</name>
<protein>
    <submittedName>
        <fullName evidence="2">Uncharacterized protein</fullName>
    </submittedName>
</protein>
<gene>
    <name evidence="2" type="ORF">PIB30_103610</name>
</gene>
<evidence type="ECO:0000313" key="2">
    <source>
        <dbReference type="EMBL" id="MED6190206.1"/>
    </source>
</evidence>
<feature type="region of interest" description="Disordered" evidence="1">
    <location>
        <begin position="65"/>
        <end position="106"/>
    </location>
</feature>
<proteinExistence type="predicted"/>
<organism evidence="2 3">
    <name type="scientific">Stylosanthes scabra</name>
    <dbReference type="NCBI Taxonomy" id="79078"/>
    <lineage>
        <taxon>Eukaryota</taxon>
        <taxon>Viridiplantae</taxon>
        <taxon>Streptophyta</taxon>
        <taxon>Embryophyta</taxon>
        <taxon>Tracheophyta</taxon>
        <taxon>Spermatophyta</taxon>
        <taxon>Magnoliopsida</taxon>
        <taxon>eudicotyledons</taxon>
        <taxon>Gunneridae</taxon>
        <taxon>Pentapetalae</taxon>
        <taxon>rosids</taxon>
        <taxon>fabids</taxon>
        <taxon>Fabales</taxon>
        <taxon>Fabaceae</taxon>
        <taxon>Papilionoideae</taxon>
        <taxon>50 kb inversion clade</taxon>
        <taxon>dalbergioids sensu lato</taxon>
        <taxon>Dalbergieae</taxon>
        <taxon>Pterocarpus clade</taxon>
        <taxon>Stylosanthes</taxon>
    </lineage>
</organism>
<sequence length="198" mass="22776">MRSGIIYYEYEKCENLKANAELGTFKIRRCHFDDESFVHPLHSIRFDLNRPYELPIKALMADQPLSSSCKGKSSVRGSHHSRQSSPMQHYSPKRSSSTRQVVSPSLTIHSSSLHRRVAGKTLKSPKIWELIAPSEGWMCEGDKEEKEIRGMEPSVEKKEGSEREEEEEDPKEEEEEEVLAATYLLMDIDATEYCILRL</sequence>
<feature type="compositionally biased region" description="Basic and acidic residues" evidence="1">
    <location>
        <begin position="141"/>
        <end position="161"/>
    </location>
</feature>
<evidence type="ECO:0000313" key="3">
    <source>
        <dbReference type="Proteomes" id="UP001341840"/>
    </source>
</evidence>
<evidence type="ECO:0000256" key="1">
    <source>
        <dbReference type="SAM" id="MobiDB-lite"/>
    </source>
</evidence>
<feature type="compositionally biased region" description="Polar residues" evidence="1">
    <location>
        <begin position="83"/>
        <end position="106"/>
    </location>
</feature>
<reference evidence="2 3" key="1">
    <citation type="journal article" date="2023" name="Plants (Basel)">
        <title>Bridging the Gap: Combining Genomics and Transcriptomics Approaches to Understand Stylosanthes scabra, an Orphan Legume from the Brazilian Caatinga.</title>
        <authorList>
            <person name="Ferreira-Neto J.R.C."/>
            <person name="da Silva M.D."/>
            <person name="Binneck E."/>
            <person name="de Melo N.F."/>
            <person name="da Silva R.H."/>
            <person name="de Melo A.L.T.M."/>
            <person name="Pandolfi V."/>
            <person name="Bustamante F.O."/>
            <person name="Brasileiro-Vidal A.C."/>
            <person name="Benko-Iseppon A.M."/>
        </authorList>
    </citation>
    <scope>NUCLEOTIDE SEQUENCE [LARGE SCALE GENOMIC DNA]</scope>
    <source>
        <tissue evidence="2">Leaves</tissue>
    </source>
</reference>
<feature type="region of interest" description="Disordered" evidence="1">
    <location>
        <begin position="141"/>
        <end position="177"/>
    </location>
</feature>
<accession>A0ABU6WXP0</accession>
<comment type="caution">
    <text evidence="2">The sequence shown here is derived from an EMBL/GenBank/DDBJ whole genome shotgun (WGS) entry which is preliminary data.</text>
</comment>